<accession>A0A8J6K3V4</accession>
<gene>
    <name evidence="1" type="ORF">GDO78_011766</name>
</gene>
<evidence type="ECO:0000313" key="2">
    <source>
        <dbReference type="Proteomes" id="UP000770717"/>
    </source>
</evidence>
<comment type="caution">
    <text evidence="1">The sequence shown here is derived from an EMBL/GenBank/DDBJ whole genome shotgun (WGS) entry which is preliminary data.</text>
</comment>
<name>A0A8J6K3V4_ELECQ</name>
<protein>
    <submittedName>
        <fullName evidence="1">Uncharacterized protein</fullName>
    </submittedName>
</protein>
<sequence length="49" mass="5172">MMEAAPLTMIVVGPATRTLSGQLFSLGKASFATEGMENHTTSFVINGKQ</sequence>
<proteinExistence type="predicted"/>
<dbReference type="EMBL" id="WNTK01000007">
    <property type="protein sequence ID" value="KAG9479913.1"/>
    <property type="molecule type" value="Genomic_DNA"/>
</dbReference>
<keyword evidence="2" id="KW-1185">Reference proteome</keyword>
<reference evidence="1" key="1">
    <citation type="thesis" date="2020" institute="ProQuest LLC" country="789 East Eisenhower Parkway, Ann Arbor, MI, USA">
        <title>Comparative Genomics and Chromosome Evolution.</title>
        <authorList>
            <person name="Mudd A.B."/>
        </authorList>
    </citation>
    <scope>NUCLEOTIDE SEQUENCE</scope>
    <source>
        <strain evidence="1">HN-11 Male</strain>
        <tissue evidence="1">Kidney and liver</tissue>
    </source>
</reference>
<dbReference type="AlphaFoldDB" id="A0A8J6K3V4"/>
<organism evidence="1 2">
    <name type="scientific">Eleutherodactylus coqui</name>
    <name type="common">Puerto Rican coqui</name>
    <dbReference type="NCBI Taxonomy" id="57060"/>
    <lineage>
        <taxon>Eukaryota</taxon>
        <taxon>Metazoa</taxon>
        <taxon>Chordata</taxon>
        <taxon>Craniata</taxon>
        <taxon>Vertebrata</taxon>
        <taxon>Euteleostomi</taxon>
        <taxon>Amphibia</taxon>
        <taxon>Batrachia</taxon>
        <taxon>Anura</taxon>
        <taxon>Neobatrachia</taxon>
        <taxon>Hyloidea</taxon>
        <taxon>Eleutherodactylidae</taxon>
        <taxon>Eleutherodactylinae</taxon>
        <taxon>Eleutherodactylus</taxon>
        <taxon>Eleutherodactylus</taxon>
    </lineage>
</organism>
<evidence type="ECO:0000313" key="1">
    <source>
        <dbReference type="EMBL" id="KAG9479913.1"/>
    </source>
</evidence>
<dbReference type="Proteomes" id="UP000770717">
    <property type="component" value="Unassembled WGS sequence"/>
</dbReference>